<name>A0A222FMM1_9GAMM</name>
<keyword evidence="1" id="KW-0288">FMN</keyword>
<gene>
    <name evidence="3" type="ORF">CHH28_15130</name>
</gene>
<dbReference type="InterPro" id="IPR005025">
    <property type="entry name" value="FMN_Rdtase-like_dom"/>
</dbReference>
<reference evidence="3 4" key="1">
    <citation type="submission" date="2017-07" db="EMBL/GenBank/DDBJ databases">
        <title>Annotated genome sequence of Bacterioplanes sanyensis isolated from Red Sea.</title>
        <authorList>
            <person name="Rehman Z.U."/>
        </authorList>
    </citation>
    <scope>NUCLEOTIDE SEQUENCE [LARGE SCALE GENOMIC DNA]</scope>
    <source>
        <strain evidence="3 4">NV9</strain>
    </source>
</reference>
<dbReference type="EMBL" id="CP022530">
    <property type="protein sequence ID" value="ASP39922.1"/>
    <property type="molecule type" value="Genomic_DNA"/>
</dbReference>
<dbReference type="Pfam" id="PF03358">
    <property type="entry name" value="FMN_red"/>
    <property type="match status" value="1"/>
</dbReference>
<keyword evidence="1" id="KW-0285">Flavoprotein</keyword>
<dbReference type="SUPFAM" id="SSF52218">
    <property type="entry name" value="Flavoproteins"/>
    <property type="match status" value="1"/>
</dbReference>
<evidence type="ECO:0000313" key="4">
    <source>
        <dbReference type="Proteomes" id="UP000202440"/>
    </source>
</evidence>
<sequence length="150" mass="16260">MRQLTVIAHAPSSNLSALARVLQEGAAQADISVSVLSPLEADANAALNADALILLTPENLGYMSGAMKDWFDRIYYPCLDHTQGKPIAAVVRAGHDGTGTQQALKTITTGLRWRWVQPVLLLRGDWQADFIQQAQQLGEAMGYALEQGMI</sequence>
<dbReference type="RefSeq" id="WP_094061096.1">
    <property type="nucleotide sequence ID" value="NZ_CP022530.1"/>
</dbReference>
<evidence type="ECO:0000259" key="2">
    <source>
        <dbReference type="Pfam" id="PF03358"/>
    </source>
</evidence>
<evidence type="ECO:0000313" key="3">
    <source>
        <dbReference type="EMBL" id="ASP39922.1"/>
    </source>
</evidence>
<organism evidence="3 4">
    <name type="scientific">Bacterioplanes sanyensis</name>
    <dbReference type="NCBI Taxonomy" id="1249553"/>
    <lineage>
        <taxon>Bacteria</taxon>
        <taxon>Pseudomonadati</taxon>
        <taxon>Pseudomonadota</taxon>
        <taxon>Gammaproteobacteria</taxon>
        <taxon>Oceanospirillales</taxon>
        <taxon>Oceanospirillaceae</taxon>
        <taxon>Bacterioplanes</taxon>
    </lineage>
</organism>
<feature type="domain" description="NADPH-dependent FMN reductase-like" evidence="2">
    <location>
        <begin position="46"/>
        <end position="119"/>
    </location>
</feature>
<dbReference type="KEGG" id="bsan:CHH28_15130"/>
<accession>A0A222FMM1</accession>
<evidence type="ECO:0000256" key="1">
    <source>
        <dbReference type="ARBA" id="ARBA00022643"/>
    </source>
</evidence>
<dbReference type="AlphaFoldDB" id="A0A222FMM1"/>
<dbReference type="Gene3D" id="3.40.50.360">
    <property type="match status" value="1"/>
</dbReference>
<dbReference type="OrthoDB" id="5736081at2"/>
<protein>
    <submittedName>
        <fullName evidence="3">Flavodoxin</fullName>
    </submittedName>
</protein>
<proteinExistence type="predicted"/>
<dbReference type="GO" id="GO:0016491">
    <property type="term" value="F:oxidoreductase activity"/>
    <property type="evidence" value="ECO:0007669"/>
    <property type="project" value="InterPro"/>
</dbReference>
<dbReference type="Proteomes" id="UP000202440">
    <property type="component" value="Chromosome"/>
</dbReference>
<dbReference type="InterPro" id="IPR029039">
    <property type="entry name" value="Flavoprotein-like_sf"/>
</dbReference>
<keyword evidence="4" id="KW-1185">Reference proteome</keyword>